<dbReference type="AlphaFoldDB" id="A0AAV4WJC6"/>
<proteinExistence type="predicted"/>
<sequence>MMHSHSEGEGVRLESRKIFPSSVTTTLFQRAAVAEAEISAVQQSNCKVDSRNCMFQKLDLLVYGYLCIVLEQPSFREPLLLTQKSRRQLWRGNEAVRISALLRGGGGDFLQSHQPELHVLETKAALIGASEPITSFPDLNERVFTLWFGRELSRRRE</sequence>
<accession>A0AAV4WJC6</accession>
<evidence type="ECO:0000313" key="1">
    <source>
        <dbReference type="EMBL" id="GIY82971.1"/>
    </source>
</evidence>
<gene>
    <name evidence="1" type="ORF">CDAR_369081</name>
    <name evidence="2" type="ORF">CDAR_369141</name>
</gene>
<dbReference type="EMBL" id="BPLQ01014755">
    <property type="protein sequence ID" value="GIY82977.1"/>
    <property type="molecule type" value="Genomic_DNA"/>
</dbReference>
<dbReference type="EMBL" id="BPLQ01014755">
    <property type="protein sequence ID" value="GIY82971.1"/>
    <property type="molecule type" value="Genomic_DNA"/>
</dbReference>
<evidence type="ECO:0000313" key="3">
    <source>
        <dbReference type="Proteomes" id="UP001054837"/>
    </source>
</evidence>
<comment type="caution">
    <text evidence="1">The sequence shown here is derived from an EMBL/GenBank/DDBJ whole genome shotgun (WGS) entry which is preliminary data.</text>
</comment>
<protein>
    <submittedName>
        <fullName evidence="1">Uncharacterized protein</fullName>
    </submittedName>
</protein>
<organism evidence="1 3">
    <name type="scientific">Caerostris darwini</name>
    <dbReference type="NCBI Taxonomy" id="1538125"/>
    <lineage>
        <taxon>Eukaryota</taxon>
        <taxon>Metazoa</taxon>
        <taxon>Ecdysozoa</taxon>
        <taxon>Arthropoda</taxon>
        <taxon>Chelicerata</taxon>
        <taxon>Arachnida</taxon>
        <taxon>Araneae</taxon>
        <taxon>Araneomorphae</taxon>
        <taxon>Entelegynae</taxon>
        <taxon>Araneoidea</taxon>
        <taxon>Araneidae</taxon>
        <taxon>Caerostris</taxon>
    </lineage>
</organism>
<keyword evidence="3" id="KW-1185">Reference proteome</keyword>
<dbReference type="Proteomes" id="UP001054837">
    <property type="component" value="Unassembled WGS sequence"/>
</dbReference>
<name>A0AAV4WJC6_9ARAC</name>
<reference evidence="1 3" key="1">
    <citation type="submission" date="2021-06" db="EMBL/GenBank/DDBJ databases">
        <title>Caerostris darwini draft genome.</title>
        <authorList>
            <person name="Kono N."/>
            <person name="Arakawa K."/>
        </authorList>
    </citation>
    <scope>NUCLEOTIDE SEQUENCE [LARGE SCALE GENOMIC DNA]</scope>
</reference>
<evidence type="ECO:0000313" key="2">
    <source>
        <dbReference type="EMBL" id="GIY82977.1"/>
    </source>
</evidence>